<sequence>MSIKLRDLIRSVRSCKTASEERSVISRESAMIRTAIREENDQFRHRNVAKLLFMHMLGYPTHFGQLECLKLIASPHFPEKRIGYLGLMLLLSEEADVLMLATNSLKNDLGHSNQYIVGLALCTIGNLSTPDMSRDLCTSVDKHLRSGSPYIRKKAALAMCRCLEKCPDMIEDFTERIIGLVKDRTHGVLITSTQLMCKVIEIDPQAGRAAFTRLVPSLVRLLRNLLSMGYSPEHDVSGISDPFLQVSLLRLLRLLGKGNEEASEGMNDILAQVATNTETAKNAGNAILYECVNTIMEVESEDGLRVLAINILGRFLLNRDNNIRYVALNTLGKVVLQDSAAVQRHRATIVDCLKDPDISIRTRALDLIFKLVNSSNVEALTAELLNYLVVAQGENKADICTKTLKVVENFSPNDRWRVDTLITLLTISGKDCKDSVLAASIVYISSSSDDLKAYATHKLAKAMRDDDGTQEGLLIVAVWCIGEFGEMLLQPYAHESVSFQPLDAMSIVDSLVVVTKMVRCTQAVKRRALTTFAKLTQRLGHTGDAVITKLKMLVKKHSTSMDLELQVRACEFSNLIEGKAGQGALARMPVVDPKLRQRKNLTRKDSLDIEGIARASTPQQGGGVGGEIDNGGGGGGGGGGDLLDLDDIFGGGGTVSGGGYQVQQQQATVVQQTQGGGQEQKKNEDIDLLSDIFAAPPAPAGTNNGQTNVLDMFGGSGGAVQPPVVPTTQGGNIVDMFAPQPTQGALNTGVVSDLIGGQNGVGESGKDVITAYSKDALTISFECRKMPGKGEAEVTAVFRNGGGNDMTGLNFQVAVPKYIQMEMLPPSSTTVKTGGGGKEVTQKIKVRNGMVGQKKIMMKLKIGYVVGGKRIEDMATANNFPQGY</sequence>
<dbReference type="PANTHER" id="PTHR22780">
    <property type="entry name" value="ADAPTIN, ALPHA/GAMMA/EPSILON"/>
    <property type="match status" value="1"/>
</dbReference>
<evidence type="ECO:0000313" key="12">
    <source>
        <dbReference type="EMBL" id="GMI46184.1"/>
    </source>
</evidence>
<dbReference type="Proteomes" id="UP001165065">
    <property type="component" value="Unassembled WGS sequence"/>
</dbReference>
<dbReference type="InterPro" id="IPR011989">
    <property type="entry name" value="ARM-like"/>
</dbReference>
<dbReference type="SUPFAM" id="SSF48371">
    <property type="entry name" value="ARM repeat"/>
    <property type="match status" value="1"/>
</dbReference>
<reference evidence="13" key="1">
    <citation type="journal article" date="2023" name="Commun. Biol.">
        <title>Genome analysis of Parmales, the sister group of diatoms, reveals the evolutionary specialization of diatoms from phago-mixotrophs to photoautotrophs.</title>
        <authorList>
            <person name="Ban H."/>
            <person name="Sato S."/>
            <person name="Yoshikawa S."/>
            <person name="Yamada K."/>
            <person name="Nakamura Y."/>
            <person name="Ichinomiya M."/>
            <person name="Sato N."/>
            <person name="Blanc-Mathieu R."/>
            <person name="Endo H."/>
            <person name="Kuwata A."/>
            <person name="Ogata H."/>
        </authorList>
    </citation>
    <scope>NUCLEOTIDE SEQUENCE [LARGE SCALE GENOMIC DNA]</scope>
</reference>
<protein>
    <recommendedName>
        <fullName evidence="9">AP-1 complex subunit gamma</fullName>
    </recommendedName>
</protein>
<keyword evidence="5 9" id="KW-0653">Protein transport</keyword>
<comment type="similarity">
    <text evidence="3 9">Belongs to the adaptor complexes large subunit family.</text>
</comment>
<keyword evidence="6 9" id="KW-0333">Golgi apparatus</keyword>
<feature type="region of interest" description="Disordered" evidence="10">
    <location>
        <begin position="615"/>
        <end position="639"/>
    </location>
</feature>
<dbReference type="InterPro" id="IPR002553">
    <property type="entry name" value="Clathrin/coatomer_adapt-like_N"/>
</dbReference>
<dbReference type="PIRSF" id="PIRSF037094">
    <property type="entry name" value="AP1_complex_gamma"/>
    <property type="match status" value="1"/>
</dbReference>
<feature type="domain" description="GAE" evidence="11">
    <location>
        <begin position="764"/>
        <end position="881"/>
    </location>
</feature>
<dbReference type="GO" id="GO:0016192">
    <property type="term" value="P:vesicle-mediated transport"/>
    <property type="evidence" value="ECO:0007669"/>
    <property type="project" value="InterPro"/>
</dbReference>
<evidence type="ECO:0000313" key="13">
    <source>
        <dbReference type="Proteomes" id="UP001165065"/>
    </source>
</evidence>
<dbReference type="EMBL" id="BRYA01000286">
    <property type="protein sequence ID" value="GMI46184.1"/>
    <property type="molecule type" value="Genomic_DNA"/>
</dbReference>
<dbReference type="InterPro" id="IPR013041">
    <property type="entry name" value="Clathrin_app_Ig-like_sf"/>
</dbReference>
<dbReference type="Pfam" id="PF01602">
    <property type="entry name" value="Adaptin_N"/>
    <property type="match status" value="1"/>
</dbReference>
<evidence type="ECO:0000256" key="2">
    <source>
        <dbReference type="ARBA" id="ARBA00004555"/>
    </source>
</evidence>
<dbReference type="InterPro" id="IPR017107">
    <property type="entry name" value="AP1_complex_gsu"/>
</dbReference>
<dbReference type="Gene3D" id="2.60.40.1230">
    <property type="match status" value="1"/>
</dbReference>
<dbReference type="AlphaFoldDB" id="A0A9W7GI54"/>
<dbReference type="InterPro" id="IPR008153">
    <property type="entry name" value="GAE_dom"/>
</dbReference>
<dbReference type="FunFam" id="1.25.10.10:FF:000030">
    <property type="entry name" value="AP-1 complex subunit gamma"/>
    <property type="match status" value="1"/>
</dbReference>
<comment type="caution">
    <text evidence="12">The sequence shown here is derived from an EMBL/GenBank/DDBJ whole genome shotgun (WGS) entry which is preliminary data.</text>
</comment>
<proteinExistence type="inferred from homology"/>
<keyword evidence="7 9" id="KW-0472">Membrane</keyword>
<dbReference type="InterPro" id="IPR008152">
    <property type="entry name" value="Clathrin_a/b/g-adaptin_app_Ig"/>
</dbReference>
<dbReference type="InterPro" id="IPR050840">
    <property type="entry name" value="Adaptor_Complx_Large_Subunit"/>
</dbReference>
<dbReference type="SMART" id="SM00809">
    <property type="entry name" value="Alpha_adaptinC2"/>
    <property type="match status" value="1"/>
</dbReference>
<keyword evidence="4 9" id="KW-0813">Transport</keyword>
<evidence type="ECO:0000256" key="6">
    <source>
        <dbReference type="ARBA" id="ARBA00023034"/>
    </source>
</evidence>
<evidence type="ECO:0000256" key="9">
    <source>
        <dbReference type="PIRNR" id="PIRNR037094"/>
    </source>
</evidence>
<evidence type="ECO:0000256" key="5">
    <source>
        <dbReference type="ARBA" id="ARBA00022927"/>
    </source>
</evidence>
<comment type="subcellular location">
    <subcellularLocation>
        <location evidence="1">Cytoplasmic vesicle membrane</location>
    </subcellularLocation>
    <subcellularLocation>
        <location evidence="2">Golgi apparatus</location>
    </subcellularLocation>
</comment>
<dbReference type="Pfam" id="PF02883">
    <property type="entry name" value="Alpha_adaptinC2"/>
    <property type="match status" value="1"/>
</dbReference>
<dbReference type="SUPFAM" id="SSF49348">
    <property type="entry name" value="Clathrin adaptor appendage domain"/>
    <property type="match status" value="1"/>
</dbReference>
<organism evidence="12 13">
    <name type="scientific">Triparma columacea</name>
    <dbReference type="NCBI Taxonomy" id="722753"/>
    <lineage>
        <taxon>Eukaryota</taxon>
        <taxon>Sar</taxon>
        <taxon>Stramenopiles</taxon>
        <taxon>Ochrophyta</taxon>
        <taxon>Bolidophyceae</taxon>
        <taxon>Parmales</taxon>
        <taxon>Triparmaceae</taxon>
        <taxon>Triparma</taxon>
    </lineage>
</organism>
<dbReference type="GO" id="GO:0030121">
    <property type="term" value="C:AP-1 adaptor complex"/>
    <property type="evidence" value="ECO:0007669"/>
    <property type="project" value="InterPro"/>
</dbReference>
<keyword evidence="13" id="KW-1185">Reference proteome</keyword>
<dbReference type="OrthoDB" id="28053at2759"/>
<evidence type="ECO:0000256" key="8">
    <source>
        <dbReference type="ARBA" id="ARBA00023329"/>
    </source>
</evidence>
<dbReference type="Gene3D" id="1.25.10.10">
    <property type="entry name" value="Leucine-rich Repeat Variant"/>
    <property type="match status" value="1"/>
</dbReference>
<accession>A0A9W7GI54</accession>
<keyword evidence="8 9" id="KW-0968">Cytoplasmic vesicle</keyword>
<evidence type="ECO:0000256" key="7">
    <source>
        <dbReference type="ARBA" id="ARBA00023136"/>
    </source>
</evidence>
<evidence type="ECO:0000256" key="3">
    <source>
        <dbReference type="ARBA" id="ARBA00006613"/>
    </source>
</evidence>
<gene>
    <name evidence="12" type="ORF">TrCOL_g4029</name>
</gene>
<dbReference type="InterPro" id="IPR016024">
    <property type="entry name" value="ARM-type_fold"/>
</dbReference>
<evidence type="ECO:0000256" key="4">
    <source>
        <dbReference type="ARBA" id="ARBA00022448"/>
    </source>
</evidence>
<dbReference type="PROSITE" id="PS50180">
    <property type="entry name" value="GAE"/>
    <property type="match status" value="1"/>
</dbReference>
<evidence type="ECO:0000256" key="10">
    <source>
        <dbReference type="SAM" id="MobiDB-lite"/>
    </source>
</evidence>
<dbReference type="GO" id="GO:0006886">
    <property type="term" value="P:intracellular protein transport"/>
    <property type="evidence" value="ECO:0007669"/>
    <property type="project" value="UniProtKB-UniRule"/>
</dbReference>
<name>A0A9W7GI54_9STRA</name>
<feature type="compositionally biased region" description="Gly residues" evidence="10">
    <location>
        <begin position="620"/>
        <end position="639"/>
    </location>
</feature>
<evidence type="ECO:0000256" key="1">
    <source>
        <dbReference type="ARBA" id="ARBA00004156"/>
    </source>
</evidence>
<evidence type="ECO:0000259" key="11">
    <source>
        <dbReference type="PROSITE" id="PS50180"/>
    </source>
</evidence>